<accession>A0ACC0E640</accession>
<evidence type="ECO:0000313" key="2">
    <source>
        <dbReference type="Proteomes" id="UP001060170"/>
    </source>
</evidence>
<dbReference type="Proteomes" id="UP001060170">
    <property type="component" value="Chromosome 10"/>
</dbReference>
<evidence type="ECO:0000313" key="1">
    <source>
        <dbReference type="EMBL" id="KAI7944584.1"/>
    </source>
</evidence>
<sequence length="1212" mass="136041">MGNVVKMIQPEHRLLADGKNYRRWVRRIRELASQFIYDEDFFTKASDNIHHEKISRTILLKSVDPSLEDKMKDIVADLKALNAEITEDHFLGFLLQLNLPEGDVKKELAQRVENVMYNDPKHQTPTFDSLVTLLSIVRQQVSFSQTPSFSTPSNVPTPPHVSFQAAITDQTQSSEEEQPDNQSDVSANAVRHNNCHICRQPGHYAIDCPSRKKPPVQRHNQSYPRAPYSSYPNQYHSYCPIVVAPNFSPYGHIPQIPQFQFPPVLNSQQQHPTQPNPPPTTSQNTLKKHDSYVPTYPRQRPPSMNARNVDVGNIEDELAELQMNGDPSADAVGFAPDVITDTGASNHLTGNRLALFDFRVLKKPIPLRVATDGCRDCVTGMGTLVFPGRNGTTVSVKGVMYCEQARSTLISPSALRRAKLIISYDSSSNVFLFKSPEGEILLESCLNQSRRSWTLPQPLRPGDISLSLSPSHSLSTQTSLLPSVFPSSITTNMPQSESAMPISLPTKPKSSSPIFSFPVNKPDFDWHASDLTKDEIELLFWHRLFGHCGIHRIRKMIKLKLGIGLPEKIPTGDIKCPVCMIAKGTRTNTLLPTYRPVAPLDIIAADLMGPFEIPTFGDGKYVLAIRDIATSYSEVKILRTKGEACKLLINQILCFETATGKKVKSLRSDNGGEFESKILADFLKEKGIKAERSLPYHHYQNGAIERYNRTVSDMSRAALTDSTLPRSFWGFAFLWANYTLNRVPNKVSGNKTPFESFFGYTPVVDHLRVFGSKAFVLTPPEKRRRLDDRATADHVVGYVDESKGWMLWIPSTNSIVNSAWVQFPDDPLKLTTGKTIPSPRLDPSLSPDSNIDPRLEKQVKVLRFIMAVEPQLGDFRDEQAVLQQESLQDKLDDLSKTPSSAPPKKYKDILKHPDKAAWLGTIQEELQNLFRHQIWTIELVPDGKRVMGARWVFVEKRSSDGKLIKLKARYVAKGYAQIAGVEFQDTFAPTATFVSLRLLLTVAAKCHWPVYSFDFVAAYLHSPIDEEVWVRPPEGLDVPKGHACKLLKALYGTKQAARCWWKHLQGKLLQLGYKPSQYDNSLYILQHPDQKGAIWVHVDDGVVSGSNDAILKKLENELKDCLEIKWTTGIETIVGVEVTRTTNGFLLRQKKLVDKILQDHWDRVTVARTPLPSGYTAATVGKDGGDKTSSTDYLVEIPVCSSHMLVVSLCFY</sequence>
<name>A0ACC0E640_9BASI</name>
<reference evidence="2" key="1">
    <citation type="journal article" date="2018" name="BMC Genomics">
        <title>Genomic insights into host adaptation between the wheat stripe rust pathogen (Puccinia striiformis f. sp. tritici) and the barley stripe rust pathogen (Puccinia striiformis f. sp. hordei).</title>
        <authorList>
            <person name="Xia C."/>
            <person name="Wang M."/>
            <person name="Yin C."/>
            <person name="Cornejo O.E."/>
            <person name="Hulbert S.H."/>
            <person name="Chen X."/>
        </authorList>
    </citation>
    <scope>NUCLEOTIDE SEQUENCE [LARGE SCALE GENOMIC DNA]</scope>
    <source>
        <strain evidence="2">93-210</strain>
    </source>
</reference>
<comment type="caution">
    <text evidence="1">The sequence shown here is derived from an EMBL/GenBank/DDBJ whole genome shotgun (WGS) entry which is preliminary data.</text>
</comment>
<keyword evidence="2" id="KW-1185">Reference proteome</keyword>
<gene>
    <name evidence="1" type="ORF">MJO28_010279</name>
</gene>
<organism evidence="1 2">
    <name type="scientific">Puccinia striiformis f. sp. tritici</name>
    <dbReference type="NCBI Taxonomy" id="168172"/>
    <lineage>
        <taxon>Eukaryota</taxon>
        <taxon>Fungi</taxon>
        <taxon>Dikarya</taxon>
        <taxon>Basidiomycota</taxon>
        <taxon>Pucciniomycotina</taxon>
        <taxon>Pucciniomycetes</taxon>
        <taxon>Pucciniales</taxon>
        <taxon>Pucciniaceae</taxon>
        <taxon>Puccinia</taxon>
    </lineage>
</organism>
<dbReference type="EMBL" id="CM045874">
    <property type="protein sequence ID" value="KAI7944584.1"/>
    <property type="molecule type" value="Genomic_DNA"/>
</dbReference>
<reference evidence="2" key="2">
    <citation type="journal article" date="2018" name="Mol. Plant Microbe Interact.">
        <title>Genome sequence resources for the wheat stripe rust pathogen (Puccinia striiformis f. sp. tritici) and the barley stripe rust pathogen (Puccinia striiformis f. sp. hordei).</title>
        <authorList>
            <person name="Xia C."/>
            <person name="Wang M."/>
            <person name="Yin C."/>
            <person name="Cornejo O.E."/>
            <person name="Hulbert S.H."/>
            <person name="Chen X."/>
        </authorList>
    </citation>
    <scope>NUCLEOTIDE SEQUENCE [LARGE SCALE GENOMIC DNA]</scope>
    <source>
        <strain evidence="2">93-210</strain>
    </source>
</reference>
<proteinExistence type="predicted"/>
<protein>
    <submittedName>
        <fullName evidence="1">Uncharacterized protein</fullName>
    </submittedName>
</protein>
<reference evidence="1 2" key="3">
    <citation type="journal article" date="2022" name="Microbiol. Spectr.">
        <title>Folding features and dynamics of 3D genome architecture in plant fungal pathogens.</title>
        <authorList>
            <person name="Xia C."/>
        </authorList>
    </citation>
    <scope>NUCLEOTIDE SEQUENCE [LARGE SCALE GENOMIC DNA]</scope>
    <source>
        <strain evidence="1 2">93-210</strain>
    </source>
</reference>